<sequence>MTDTHNDRQHGVDCDQKIVPVLAGGGARLPAHIGILAALDELQIGFTQIVGVSGGSIVASLLAGGYTLPQIRDIANDTDFSQFLGQNLVSLLRTGGLSNGDNFERWMDDKMQGRRFCDLDMDLHVIATDVRSGKPVVFNTAESPQMPISEAVRYSMSVPLLFSFKSLGDQVMADGSILSEEALRRDWSGIGTPVVVFKLRGNGELKIKHRKPLIPLRDYLAMLIHTFMTTLSHEYINEAFWLSTIVVDTGDVSPVSFSLGAKVKAELYQAGYRSTLDFLPIKLAQSGKAPL</sequence>
<feature type="active site" description="Proton acceptor" evidence="2">
    <location>
        <position position="174"/>
    </location>
</feature>
<evidence type="ECO:0000313" key="5">
    <source>
        <dbReference type="Proteomes" id="UP001626537"/>
    </source>
</evidence>
<evidence type="ECO:0000256" key="2">
    <source>
        <dbReference type="PROSITE-ProRule" id="PRU01161"/>
    </source>
</evidence>
<comment type="caution">
    <text evidence="2">Lacks conserved residue(s) required for the propagation of feature annotation.</text>
</comment>
<dbReference type="Gene3D" id="3.40.1090.10">
    <property type="entry name" value="Cytosolic phospholipase A2 catalytic domain"/>
    <property type="match status" value="2"/>
</dbReference>
<dbReference type="PANTHER" id="PTHR46394">
    <property type="entry name" value="ANNEXIN"/>
    <property type="match status" value="1"/>
</dbReference>
<dbReference type="Pfam" id="PF01734">
    <property type="entry name" value="Patatin"/>
    <property type="match status" value="1"/>
</dbReference>
<gene>
    <name evidence="4" type="ORF">R0135_13030</name>
</gene>
<keyword evidence="5" id="KW-1185">Reference proteome</keyword>
<organism evidence="4 5">
    <name type="scientific">Congregibacter variabilis</name>
    <dbReference type="NCBI Taxonomy" id="3081200"/>
    <lineage>
        <taxon>Bacteria</taxon>
        <taxon>Pseudomonadati</taxon>
        <taxon>Pseudomonadota</taxon>
        <taxon>Gammaproteobacteria</taxon>
        <taxon>Cellvibrionales</taxon>
        <taxon>Halieaceae</taxon>
        <taxon>Congregibacter</taxon>
    </lineage>
</organism>
<protein>
    <submittedName>
        <fullName evidence="4">Patatin-like phospholipase family protein</fullName>
    </submittedName>
</protein>
<feature type="active site" description="Nucleophile" evidence="2">
    <location>
        <position position="53"/>
    </location>
</feature>
<dbReference type="RefSeq" id="WP_407347301.1">
    <property type="nucleotide sequence ID" value="NZ_CP136864.1"/>
</dbReference>
<dbReference type="PANTHER" id="PTHR46394:SF1">
    <property type="entry name" value="PNPLA DOMAIN-CONTAINING PROTEIN"/>
    <property type="match status" value="1"/>
</dbReference>
<proteinExistence type="predicted"/>
<keyword evidence="2" id="KW-0378">Hydrolase</keyword>
<dbReference type="EMBL" id="CP136864">
    <property type="protein sequence ID" value="WOJ92702.1"/>
    <property type="molecule type" value="Genomic_DNA"/>
</dbReference>
<dbReference type="PROSITE" id="PS51635">
    <property type="entry name" value="PNPLA"/>
    <property type="match status" value="1"/>
</dbReference>
<reference evidence="4 5" key="1">
    <citation type="submission" date="2023-10" db="EMBL/GenBank/DDBJ databases">
        <title>Two novel species belonging to the OM43/NOR5 clade.</title>
        <authorList>
            <person name="Park M."/>
        </authorList>
    </citation>
    <scope>NUCLEOTIDE SEQUENCE [LARGE SCALE GENOMIC DNA]</scope>
    <source>
        <strain evidence="4 5">IMCC43200</strain>
    </source>
</reference>
<dbReference type="Proteomes" id="UP001626537">
    <property type="component" value="Chromosome"/>
</dbReference>
<keyword evidence="1 2" id="KW-0443">Lipid metabolism</keyword>
<evidence type="ECO:0000313" key="4">
    <source>
        <dbReference type="EMBL" id="WOJ92702.1"/>
    </source>
</evidence>
<evidence type="ECO:0000259" key="3">
    <source>
        <dbReference type="PROSITE" id="PS51635"/>
    </source>
</evidence>
<name>A0ABZ0I0X7_9GAMM</name>
<dbReference type="InterPro" id="IPR016035">
    <property type="entry name" value="Acyl_Trfase/lysoPLipase"/>
</dbReference>
<dbReference type="InterPro" id="IPR052580">
    <property type="entry name" value="Lipid_Hydrolase"/>
</dbReference>
<keyword evidence="2" id="KW-0442">Lipid degradation</keyword>
<accession>A0ABZ0I0X7</accession>
<dbReference type="InterPro" id="IPR002641">
    <property type="entry name" value="PNPLA_dom"/>
</dbReference>
<dbReference type="SUPFAM" id="SSF52151">
    <property type="entry name" value="FabD/lysophospholipase-like"/>
    <property type="match status" value="1"/>
</dbReference>
<feature type="domain" description="PNPLA" evidence="3">
    <location>
        <begin position="20"/>
        <end position="187"/>
    </location>
</feature>
<feature type="short sequence motif" description="GXSXG" evidence="2">
    <location>
        <begin position="51"/>
        <end position="55"/>
    </location>
</feature>
<dbReference type="CDD" id="cd07207">
    <property type="entry name" value="Pat_ExoU_VipD_like"/>
    <property type="match status" value="1"/>
</dbReference>
<evidence type="ECO:0000256" key="1">
    <source>
        <dbReference type="ARBA" id="ARBA00023098"/>
    </source>
</evidence>